<accession>A0A3D9HGE6</accession>
<dbReference type="PANTHER" id="PTHR35936">
    <property type="entry name" value="MEMBRANE-BOUND LYTIC MUREIN TRANSGLYCOSYLASE F"/>
    <property type="match status" value="1"/>
</dbReference>
<evidence type="ECO:0000259" key="2">
    <source>
        <dbReference type="SMART" id="SM00062"/>
    </source>
</evidence>
<protein>
    <submittedName>
        <fullName evidence="3">Amino acid ABC transporter substrate-binding protein (PAAT family)</fullName>
    </submittedName>
</protein>
<dbReference type="Pfam" id="PF00497">
    <property type="entry name" value="SBP_bac_3"/>
    <property type="match status" value="1"/>
</dbReference>
<dbReference type="Proteomes" id="UP000256845">
    <property type="component" value="Unassembled WGS sequence"/>
</dbReference>
<keyword evidence="1" id="KW-0732">Signal</keyword>
<dbReference type="SMART" id="SM00062">
    <property type="entry name" value="PBPb"/>
    <property type="match status" value="1"/>
</dbReference>
<dbReference type="InterPro" id="IPR001638">
    <property type="entry name" value="Solute-binding_3/MltF_N"/>
</dbReference>
<dbReference type="SUPFAM" id="SSF53850">
    <property type="entry name" value="Periplasmic binding protein-like II"/>
    <property type="match status" value="1"/>
</dbReference>
<dbReference type="Gene3D" id="3.40.190.10">
    <property type="entry name" value="Periplasmic binding protein-like II"/>
    <property type="match status" value="2"/>
</dbReference>
<feature type="domain" description="Solute-binding protein family 3/N-terminal" evidence="2">
    <location>
        <begin position="34"/>
        <end position="252"/>
    </location>
</feature>
<dbReference type="EMBL" id="QRDW01000007">
    <property type="protein sequence ID" value="RED48558.1"/>
    <property type="molecule type" value="Genomic_DNA"/>
</dbReference>
<evidence type="ECO:0000313" key="3">
    <source>
        <dbReference type="EMBL" id="RED48558.1"/>
    </source>
</evidence>
<organism evidence="3 4">
    <name type="scientific">Aestuariispira insulae</name>
    <dbReference type="NCBI Taxonomy" id="1461337"/>
    <lineage>
        <taxon>Bacteria</taxon>
        <taxon>Pseudomonadati</taxon>
        <taxon>Pseudomonadota</taxon>
        <taxon>Alphaproteobacteria</taxon>
        <taxon>Rhodospirillales</taxon>
        <taxon>Kiloniellaceae</taxon>
        <taxon>Aestuariispira</taxon>
    </lineage>
</organism>
<name>A0A3D9HGE6_9PROT</name>
<sequence length="252" mass="29144">MLDRYFVRFRLFPALFLIWFFPFAALGEGDALRVIPIVTEEYPPYEMSQPVNGLRGFDYEVLKEAFAQMGYRADVRFLPWRRALAYARKGDVAAILTCAHTEDREEFINFSDPISHFTSGFYMRADFQAERPTSLEDVSQVLVGSVGGYESFAELEAAGATPMVAPNTQSAVKMLQMARFNYLYLGRETTDFVIKQLGLEKAFRFQPIKTAPFYLCFSRKFRGSDKLRQEFNQALRLMRADGRYEAIHDKYR</sequence>
<dbReference type="RefSeq" id="WP_115937505.1">
    <property type="nucleotide sequence ID" value="NZ_QRDW01000007.1"/>
</dbReference>
<dbReference type="PANTHER" id="PTHR35936:SF25">
    <property type="entry name" value="ABC TRANSPORTER SUBSTRATE-BINDING PROTEIN"/>
    <property type="match status" value="1"/>
</dbReference>
<evidence type="ECO:0000256" key="1">
    <source>
        <dbReference type="ARBA" id="ARBA00022729"/>
    </source>
</evidence>
<reference evidence="3 4" key="1">
    <citation type="submission" date="2018-07" db="EMBL/GenBank/DDBJ databases">
        <title>Genomic Encyclopedia of Type Strains, Phase III (KMG-III): the genomes of soil and plant-associated and newly described type strains.</title>
        <authorList>
            <person name="Whitman W."/>
        </authorList>
    </citation>
    <scope>NUCLEOTIDE SEQUENCE [LARGE SCALE GENOMIC DNA]</scope>
    <source>
        <strain evidence="3 4">CECT 8488</strain>
    </source>
</reference>
<proteinExistence type="predicted"/>
<dbReference type="OrthoDB" id="6193186at2"/>
<dbReference type="AlphaFoldDB" id="A0A3D9HGE6"/>
<keyword evidence="4" id="KW-1185">Reference proteome</keyword>
<gene>
    <name evidence="3" type="ORF">DFP90_10761</name>
</gene>
<comment type="caution">
    <text evidence="3">The sequence shown here is derived from an EMBL/GenBank/DDBJ whole genome shotgun (WGS) entry which is preliminary data.</text>
</comment>
<evidence type="ECO:0000313" key="4">
    <source>
        <dbReference type="Proteomes" id="UP000256845"/>
    </source>
</evidence>